<dbReference type="Gene3D" id="3.40.50.300">
    <property type="entry name" value="P-loop containing nucleotide triphosphate hydrolases"/>
    <property type="match status" value="1"/>
</dbReference>
<protein>
    <recommendedName>
        <fullName evidence="1">ATPase AAA-type core domain-containing protein</fullName>
    </recommendedName>
</protein>
<accession>A0A1P9X0V3</accession>
<evidence type="ECO:0000313" key="2">
    <source>
        <dbReference type="EMBL" id="AQG81228.1"/>
    </source>
</evidence>
<dbReference type="EMBL" id="CP014263">
    <property type="protein sequence ID" value="AQG81228.1"/>
    <property type="molecule type" value="Genomic_DNA"/>
</dbReference>
<evidence type="ECO:0000259" key="1">
    <source>
        <dbReference type="Pfam" id="PF13304"/>
    </source>
</evidence>
<dbReference type="STRING" id="1178516.AWR27_19025"/>
<organism evidence="2 3">
    <name type="scientific">Spirosoma montaniterrae</name>
    <dbReference type="NCBI Taxonomy" id="1178516"/>
    <lineage>
        <taxon>Bacteria</taxon>
        <taxon>Pseudomonadati</taxon>
        <taxon>Bacteroidota</taxon>
        <taxon>Cytophagia</taxon>
        <taxon>Cytophagales</taxon>
        <taxon>Cytophagaceae</taxon>
        <taxon>Spirosoma</taxon>
    </lineage>
</organism>
<name>A0A1P9X0V3_9BACT</name>
<dbReference type="SUPFAM" id="SSF52540">
    <property type="entry name" value="P-loop containing nucleoside triphosphate hydrolases"/>
    <property type="match status" value="1"/>
</dbReference>
<dbReference type="InterPro" id="IPR027417">
    <property type="entry name" value="P-loop_NTPase"/>
</dbReference>
<keyword evidence="3" id="KW-1185">Reference proteome</keyword>
<dbReference type="Proteomes" id="UP000187941">
    <property type="component" value="Chromosome"/>
</dbReference>
<dbReference type="OrthoDB" id="9805802at2"/>
<sequence length="434" mass="49726">MKDYKETFALESICLQNVKCFKGKHQIDFVDQEGKPALWTVILGNNNTGKTTLLRLLAKKNILLISDKPRDDSTLWEDHAEIEELMKVAGDNHNISCFALNGFKGEVGSIESFVPIGLITFYMSSSNFIDKYTSPRSDEDNNVNSNQITKRYIDAYGVSRLTSETTLSDYSKYDDTTKTLFFNNQELTNVEEWLLQLDYAKKSEVIGADKRLEQLVNTLTSKILPDIESVKFETSKDFKSFALFKTPYGWIPLEGLSHGYRTTMTWVVDLAKRMFDRYPELDNPLHGPAIVLVDEIDLHLHPEWQRKIIKYLSDLFPNTQFIVTAHSPLIVQSAENVNLIMLEKDDETGSINVRQQFGSFQGWTVEEILRELMDMGEKTRSDRFLKLLEQFEQGLNEENYEKAKAAYDELDSILHPASSQRKLLSIQLSSLVPA</sequence>
<dbReference type="PANTHER" id="PTHR43581">
    <property type="entry name" value="ATP/GTP PHOSPHATASE"/>
    <property type="match status" value="1"/>
</dbReference>
<dbReference type="InterPro" id="IPR003959">
    <property type="entry name" value="ATPase_AAA_core"/>
</dbReference>
<reference evidence="2 3" key="1">
    <citation type="submission" date="2016-01" db="EMBL/GenBank/DDBJ databases">
        <authorList>
            <person name="Oliw E.H."/>
        </authorList>
    </citation>
    <scope>NUCLEOTIDE SEQUENCE [LARGE SCALE GENOMIC DNA]</scope>
    <source>
        <strain evidence="2 3">DY10</strain>
    </source>
</reference>
<dbReference type="GO" id="GO:0005524">
    <property type="term" value="F:ATP binding"/>
    <property type="evidence" value="ECO:0007669"/>
    <property type="project" value="InterPro"/>
</dbReference>
<dbReference type="AlphaFoldDB" id="A0A1P9X0V3"/>
<gene>
    <name evidence="2" type="ORF">AWR27_19025</name>
</gene>
<dbReference type="Pfam" id="PF13304">
    <property type="entry name" value="AAA_21"/>
    <property type="match status" value="1"/>
</dbReference>
<dbReference type="RefSeq" id="WP_083732910.1">
    <property type="nucleotide sequence ID" value="NZ_CP014263.1"/>
</dbReference>
<feature type="domain" description="ATPase AAA-type core" evidence="1">
    <location>
        <begin position="40"/>
        <end position="331"/>
    </location>
</feature>
<proteinExistence type="predicted"/>
<dbReference type="InterPro" id="IPR051396">
    <property type="entry name" value="Bact_Antivir_Def_Nuclease"/>
</dbReference>
<evidence type="ECO:0000313" key="3">
    <source>
        <dbReference type="Proteomes" id="UP000187941"/>
    </source>
</evidence>
<dbReference type="GO" id="GO:0016887">
    <property type="term" value="F:ATP hydrolysis activity"/>
    <property type="evidence" value="ECO:0007669"/>
    <property type="project" value="InterPro"/>
</dbReference>
<dbReference type="KEGG" id="smon:AWR27_19025"/>
<dbReference type="PANTHER" id="PTHR43581:SF2">
    <property type="entry name" value="EXCINUCLEASE ATPASE SUBUNIT"/>
    <property type="match status" value="1"/>
</dbReference>